<reference evidence="2 3" key="1">
    <citation type="submission" date="2013-01" db="EMBL/GenBank/DDBJ databases">
        <authorList>
            <person name="Fiebig A."/>
            <person name="Goeker M."/>
            <person name="Klenk H.-P.P."/>
        </authorList>
    </citation>
    <scope>NUCLEOTIDE SEQUENCE [LARGE SCALE GENOMIC DNA]</scope>
    <source>
        <strain evidence="2 3">DSM 24838</strain>
    </source>
</reference>
<dbReference type="PATRIC" id="fig|1123501.6.peg.1930"/>
<dbReference type="PANTHER" id="PTHR36302:SF1">
    <property type="entry name" value="COPPER CHAPERONE PCU(A)C"/>
    <property type="match status" value="1"/>
</dbReference>
<dbReference type="InterPro" id="IPR058248">
    <property type="entry name" value="Lxx211020-like"/>
</dbReference>
<keyword evidence="1" id="KW-0732">Signal</keyword>
<dbReference type="PANTHER" id="PTHR36302">
    <property type="entry name" value="BLR7088 PROTEIN"/>
    <property type="match status" value="1"/>
</dbReference>
<dbReference type="EMBL" id="AONG01000009">
    <property type="protein sequence ID" value="KIQ69470.1"/>
    <property type="molecule type" value="Genomic_DNA"/>
</dbReference>
<name>A0A0D0NMD3_9RHOB</name>
<keyword evidence="3" id="KW-1185">Reference proteome</keyword>
<dbReference type="AlphaFoldDB" id="A0A0D0NMD3"/>
<protein>
    <recommendedName>
        <fullName evidence="4">Copper chaperone PCu(A)C</fullName>
    </recommendedName>
</protein>
<feature type="chain" id="PRO_5002217628" description="Copper chaperone PCu(A)C" evidence="1">
    <location>
        <begin position="27"/>
        <end position="156"/>
    </location>
</feature>
<dbReference type="Proteomes" id="UP000035100">
    <property type="component" value="Unassembled WGS sequence"/>
</dbReference>
<organism evidence="2 3">
    <name type="scientific">Wenxinia marina DSM 24838</name>
    <dbReference type="NCBI Taxonomy" id="1123501"/>
    <lineage>
        <taxon>Bacteria</taxon>
        <taxon>Pseudomonadati</taxon>
        <taxon>Pseudomonadota</taxon>
        <taxon>Alphaproteobacteria</taxon>
        <taxon>Rhodobacterales</taxon>
        <taxon>Roseobacteraceae</taxon>
        <taxon>Wenxinia</taxon>
    </lineage>
</organism>
<dbReference type="STRING" id="1123501.Wenmar_01832"/>
<evidence type="ECO:0000313" key="3">
    <source>
        <dbReference type="Proteomes" id="UP000035100"/>
    </source>
</evidence>
<comment type="caution">
    <text evidence="2">The sequence shown here is derived from an EMBL/GenBank/DDBJ whole genome shotgun (WGS) entry which is preliminary data.</text>
</comment>
<dbReference type="Pfam" id="PF04314">
    <property type="entry name" value="PCuAC"/>
    <property type="match status" value="1"/>
</dbReference>
<dbReference type="OrthoDB" id="9796962at2"/>
<feature type="signal peptide" evidence="1">
    <location>
        <begin position="1"/>
        <end position="26"/>
    </location>
</feature>
<gene>
    <name evidence="2" type="ORF">Wenmar_01832</name>
</gene>
<evidence type="ECO:0008006" key="4">
    <source>
        <dbReference type="Google" id="ProtNLM"/>
    </source>
</evidence>
<dbReference type="InterPro" id="IPR036182">
    <property type="entry name" value="PCuAC_sf"/>
</dbReference>
<dbReference type="Gene3D" id="2.60.40.1890">
    <property type="entry name" value="PCu(A)C copper chaperone"/>
    <property type="match status" value="1"/>
</dbReference>
<dbReference type="InterPro" id="IPR007410">
    <property type="entry name" value="LpqE-like"/>
</dbReference>
<accession>A0A0D0NMD3</accession>
<evidence type="ECO:0000313" key="2">
    <source>
        <dbReference type="EMBL" id="KIQ69470.1"/>
    </source>
</evidence>
<sequence length="156" mass="15971">MIRKGTILGGCAALLLAAVLSGAALAGSEDVVVEDAWARASIGTSRPGAAYMTIRNTGEEALTLSGISTDLAMQPEVHLSATDARGVNSMAPAGEIEIAPGEAVALEPGGLHAMLMMLQRPMVEGETFDLTLIFSDGGEVRVEVPILGIAARGLND</sequence>
<dbReference type="SUPFAM" id="SSF110087">
    <property type="entry name" value="DR1885-like metal-binding protein"/>
    <property type="match status" value="1"/>
</dbReference>
<dbReference type="eggNOG" id="COG2847">
    <property type="taxonomic scope" value="Bacteria"/>
</dbReference>
<evidence type="ECO:0000256" key="1">
    <source>
        <dbReference type="SAM" id="SignalP"/>
    </source>
</evidence>
<proteinExistence type="predicted"/>